<dbReference type="RefSeq" id="WP_074446461.1">
    <property type="nucleotide sequence ID" value="NZ_FMBM01000003.1"/>
</dbReference>
<dbReference type="PATRIC" id="fig|1653334.4.peg.1908"/>
<evidence type="ECO:0000313" key="4">
    <source>
        <dbReference type="Proteomes" id="UP000050497"/>
    </source>
</evidence>
<dbReference type="Gene3D" id="3.10.450.530">
    <property type="entry name" value="Ribonuclease toxin, BrnT, of type II toxin-antitoxin system"/>
    <property type="match status" value="1"/>
</dbReference>
<dbReference type="EMBL" id="LJSX01000001">
    <property type="protein sequence ID" value="KPQ12654.1"/>
    <property type="molecule type" value="Genomic_DNA"/>
</dbReference>
<keyword evidence="1" id="KW-0472">Membrane</keyword>
<dbReference type="AlphaFoldDB" id="A0A0P8ABL4"/>
<comment type="caution">
    <text evidence="2">The sequence shown here is derived from an EMBL/GenBank/DDBJ whole genome shotgun (WGS) entry which is preliminary data.</text>
</comment>
<dbReference type="Proteomes" id="UP000182800">
    <property type="component" value="Unassembled WGS sequence"/>
</dbReference>
<reference evidence="3 5" key="2">
    <citation type="submission" date="2016-08" db="EMBL/GenBank/DDBJ databases">
        <authorList>
            <person name="Varghese N."/>
            <person name="Submissions Spin"/>
        </authorList>
    </citation>
    <scope>NUCLEOTIDE SEQUENCE [LARGE SCALE GENOMIC DNA]</scope>
    <source>
        <strain evidence="3 5">HL-109</strain>
    </source>
</reference>
<dbReference type="EMBL" id="FMBM01000003">
    <property type="protein sequence ID" value="SCC82669.1"/>
    <property type="molecule type" value="Genomic_DNA"/>
</dbReference>
<keyword evidence="1" id="KW-0812">Transmembrane</keyword>
<evidence type="ECO:0000313" key="5">
    <source>
        <dbReference type="Proteomes" id="UP000182800"/>
    </source>
</evidence>
<name>A0A0P8ABL4_9HYPH</name>
<keyword evidence="5" id="KW-1185">Reference proteome</keyword>
<evidence type="ECO:0000313" key="2">
    <source>
        <dbReference type="EMBL" id="KPQ12654.1"/>
    </source>
</evidence>
<dbReference type="InterPro" id="IPR038573">
    <property type="entry name" value="BrnT_sf"/>
</dbReference>
<dbReference type="InterPro" id="IPR007460">
    <property type="entry name" value="BrnT_toxin"/>
</dbReference>
<keyword evidence="1" id="KW-1133">Transmembrane helix</keyword>
<protein>
    <recommendedName>
        <fullName evidence="6">BrnT family toxin</fullName>
    </recommendedName>
</protein>
<reference evidence="2 4" key="1">
    <citation type="submission" date="2015-09" db="EMBL/GenBank/DDBJ databases">
        <title>Identification and resolution of microdiversity through metagenomic sequencing of parallel consortia.</title>
        <authorList>
            <person name="Nelson W.C."/>
            <person name="Romine M.F."/>
            <person name="Lindemann S.R."/>
        </authorList>
    </citation>
    <scope>NUCLEOTIDE SEQUENCE [LARGE SCALE GENOMIC DNA]</scope>
    <source>
        <strain evidence="2">HL-109</strain>
    </source>
</reference>
<dbReference type="Proteomes" id="UP000050497">
    <property type="component" value="Unassembled WGS sequence"/>
</dbReference>
<proteinExistence type="predicted"/>
<evidence type="ECO:0000313" key="3">
    <source>
        <dbReference type="EMBL" id="SCC82669.1"/>
    </source>
</evidence>
<dbReference type="Pfam" id="PF04365">
    <property type="entry name" value="BrnT_toxin"/>
    <property type="match status" value="1"/>
</dbReference>
<dbReference type="OrthoDB" id="839663at2"/>
<organism evidence="2 4">
    <name type="scientific">Saliniramus fredricksonii</name>
    <dbReference type="NCBI Taxonomy" id="1653334"/>
    <lineage>
        <taxon>Bacteria</taxon>
        <taxon>Pseudomonadati</taxon>
        <taxon>Pseudomonadota</taxon>
        <taxon>Alphaproteobacteria</taxon>
        <taxon>Hyphomicrobiales</taxon>
        <taxon>Salinarimonadaceae</taxon>
        <taxon>Saliniramus</taxon>
    </lineage>
</organism>
<sequence length="91" mass="10477">MTKIAFDASKRLTTLVERGLDMADAAEVFEGDHLTVEDDRFEYGESRYITVGFLAGWMVVLVWTPRGEACRIISMRKANDREQKAYAPRFR</sequence>
<feature type="transmembrane region" description="Helical" evidence="1">
    <location>
        <begin position="48"/>
        <end position="66"/>
    </location>
</feature>
<evidence type="ECO:0008006" key="6">
    <source>
        <dbReference type="Google" id="ProtNLM"/>
    </source>
</evidence>
<accession>A0A0P8ABL4</accession>
<gene>
    <name evidence="3" type="ORF">GA0071312_3677</name>
    <name evidence="2" type="ORF">HLUCCO17_00740</name>
</gene>
<dbReference type="STRING" id="1653334.GA0071312_3677"/>
<evidence type="ECO:0000256" key="1">
    <source>
        <dbReference type="SAM" id="Phobius"/>
    </source>
</evidence>